<accession>A0ABU2Y3L1</accession>
<feature type="chain" id="PRO_5046274608" description="Lipoprotein" evidence="1">
    <location>
        <begin position="23"/>
        <end position="43"/>
    </location>
</feature>
<gene>
    <name evidence="2" type="ORF">RM519_03170</name>
</gene>
<organism evidence="2 3">
    <name type="scientific">Urechidicola vernalis</name>
    <dbReference type="NCBI Taxonomy" id="3075600"/>
    <lineage>
        <taxon>Bacteria</taxon>
        <taxon>Pseudomonadati</taxon>
        <taxon>Bacteroidota</taxon>
        <taxon>Flavobacteriia</taxon>
        <taxon>Flavobacteriales</taxon>
        <taxon>Flavobacteriaceae</taxon>
        <taxon>Urechidicola</taxon>
    </lineage>
</organism>
<keyword evidence="3" id="KW-1185">Reference proteome</keyword>
<evidence type="ECO:0000256" key="1">
    <source>
        <dbReference type="SAM" id="SignalP"/>
    </source>
</evidence>
<proteinExistence type="predicted"/>
<protein>
    <recommendedName>
        <fullName evidence="4">Lipoprotein</fullName>
    </recommendedName>
</protein>
<dbReference type="PROSITE" id="PS51257">
    <property type="entry name" value="PROKAR_LIPOPROTEIN"/>
    <property type="match status" value="1"/>
</dbReference>
<keyword evidence="1" id="KW-0732">Signal</keyword>
<evidence type="ECO:0008006" key="4">
    <source>
        <dbReference type="Google" id="ProtNLM"/>
    </source>
</evidence>
<dbReference type="Proteomes" id="UP001252186">
    <property type="component" value="Unassembled WGS sequence"/>
</dbReference>
<sequence length="43" mass="4482">MKKIAILLVFVFAAAMITSCKSSKGCGLTGSLNTTPTTITYKA</sequence>
<dbReference type="EMBL" id="JAVRHV010000001">
    <property type="protein sequence ID" value="MDT0552239.1"/>
    <property type="molecule type" value="Genomic_DNA"/>
</dbReference>
<dbReference type="RefSeq" id="WP_311592086.1">
    <property type="nucleotide sequence ID" value="NZ_JAVRHV010000001.1"/>
</dbReference>
<feature type="signal peptide" evidence="1">
    <location>
        <begin position="1"/>
        <end position="22"/>
    </location>
</feature>
<evidence type="ECO:0000313" key="2">
    <source>
        <dbReference type="EMBL" id="MDT0552239.1"/>
    </source>
</evidence>
<comment type="caution">
    <text evidence="2">The sequence shown here is derived from an EMBL/GenBank/DDBJ whole genome shotgun (WGS) entry which is preliminary data.</text>
</comment>
<evidence type="ECO:0000313" key="3">
    <source>
        <dbReference type="Proteomes" id="UP001252186"/>
    </source>
</evidence>
<name>A0ABU2Y3L1_9FLAO</name>
<reference evidence="2 3" key="1">
    <citation type="submission" date="2023-09" db="EMBL/GenBank/DDBJ databases">
        <authorList>
            <person name="Rey-Velasco X."/>
        </authorList>
    </citation>
    <scope>NUCLEOTIDE SEQUENCE [LARGE SCALE GENOMIC DNA]</scope>
    <source>
        <strain evidence="2 3">P050</strain>
    </source>
</reference>